<dbReference type="KEGG" id="pbn:PADG_00957"/>
<gene>
    <name evidence="3" type="ORF">PADG_00957</name>
</gene>
<feature type="compositionally biased region" description="Pro residues" evidence="1">
    <location>
        <begin position="145"/>
        <end position="154"/>
    </location>
</feature>
<dbReference type="OrthoDB" id="5421784at2759"/>
<reference evidence="3 4" key="1">
    <citation type="journal article" date="2011" name="PLoS Genet.">
        <title>Comparative genomic analysis of human fungal pathogens causing paracoccidioidomycosis.</title>
        <authorList>
            <person name="Desjardins C.A."/>
            <person name="Champion M.D."/>
            <person name="Holder J.W."/>
            <person name="Muszewska A."/>
            <person name="Goldberg J."/>
            <person name="Bailao A.M."/>
            <person name="Brigido M.M."/>
            <person name="Ferreira M.E."/>
            <person name="Garcia A.M."/>
            <person name="Grynberg M."/>
            <person name="Gujja S."/>
            <person name="Heiman D.I."/>
            <person name="Henn M.R."/>
            <person name="Kodira C.D."/>
            <person name="Leon-Narvaez H."/>
            <person name="Longo L.V."/>
            <person name="Ma L.J."/>
            <person name="Malavazi I."/>
            <person name="Matsuo A.L."/>
            <person name="Morais F.V."/>
            <person name="Pereira M."/>
            <person name="Rodriguez-Brito S."/>
            <person name="Sakthikumar S."/>
            <person name="Salem-Izacc S.M."/>
            <person name="Sykes S.M."/>
            <person name="Teixeira M.M."/>
            <person name="Vallejo M.C."/>
            <person name="Walter M.E."/>
            <person name="Yandava C."/>
            <person name="Young S."/>
            <person name="Zeng Q."/>
            <person name="Zucker J."/>
            <person name="Felipe M.S."/>
            <person name="Goldman G.H."/>
            <person name="Haas B.J."/>
            <person name="McEwen J.G."/>
            <person name="Nino-Vega G."/>
            <person name="Puccia R."/>
            <person name="San-Blas G."/>
            <person name="Soares C.M."/>
            <person name="Birren B.W."/>
            <person name="Cuomo C.A."/>
        </authorList>
    </citation>
    <scope>NUCLEOTIDE SEQUENCE [LARGE SCALE GENOMIC DNA]</scope>
    <source>
        <strain evidence="3 4">Pb18</strain>
    </source>
</reference>
<dbReference type="InParanoid" id="C1FYT1"/>
<organism evidence="3 4">
    <name type="scientific">Paracoccidioides brasiliensis (strain Pb18)</name>
    <dbReference type="NCBI Taxonomy" id="502780"/>
    <lineage>
        <taxon>Eukaryota</taxon>
        <taxon>Fungi</taxon>
        <taxon>Dikarya</taxon>
        <taxon>Ascomycota</taxon>
        <taxon>Pezizomycotina</taxon>
        <taxon>Eurotiomycetes</taxon>
        <taxon>Eurotiomycetidae</taxon>
        <taxon>Onygenales</taxon>
        <taxon>Ajellomycetaceae</taxon>
        <taxon>Paracoccidioides</taxon>
    </lineage>
</organism>
<evidence type="ECO:0000313" key="3">
    <source>
        <dbReference type="EMBL" id="EEH44668.1"/>
    </source>
</evidence>
<feature type="compositionally biased region" description="Pro residues" evidence="1">
    <location>
        <begin position="551"/>
        <end position="567"/>
    </location>
</feature>
<dbReference type="STRING" id="502780.C1FYT1"/>
<keyword evidence="2" id="KW-1133">Transmembrane helix</keyword>
<evidence type="ECO:0000256" key="2">
    <source>
        <dbReference type="SAM" id="Phobius"/>
    </source>
</evidence>
<feature type="transmembrane region" description="Helical" evidence="2">
    <location>
        <begin position="411"/>
        <end position="433"/>
    </location>
</feature>
<evidence type="ECO:0000313" key="4">
    <source>
        <dbReference type="Proteomes" id="UP000001628"/>
    </source>
</evidence>
<proteinExistence type="predicted"/>
<name>C1FYT1_PARBD</name>
<feature type="region of interest" description="Disordered" evidence="1">
    <location>
        <begin position="125"/>
        <end position="240"/>
    </location>
</feature>
<dbReference type="GeneID" id="22580715"/>
<dbReference type="eggNOG" id="ENOG502SG5B">
    <property type="taxonomic scope" value="Eukaryota"/>
</dbReference>
<feature type="compositionally biased region" description="Polar residues" evidence="1">
    <location>
        <begin position="615"/>
        <end position="630"/>
    </location>
</feature>
<keyword evidence="4" id="KW-1185">Reference proteome</keyword>
<feature type="region of interest" description="Disordered" evidence="1">
    <location>
        <begin position="360"/>
        <end position="399"/>
    </location>
</feature>
<dbReference type="VEuPathDB" id="FungiDB:PADG_00957"/>
<feature type="compositionally biased region" description="Polar residues" evidence="1">
    <location>
        <begin position="125"/>
        <end position="141"/>
    </location>
</feature>
<keyword evidence="2" id="KW-0812">Transmembrane</keyword>
<feature type="compositionally biased region" description="Polar residues" evidence="1">
    <location>
        <begin position="572"/>
        <end position="586"/>
    </location>
</feature>
<sequence length="684" mass="70748">MGHHGRRHWRPDMMHLRGNSVPHAGNALVGAAEGQRDKSRDVTEALFETSKTLEDVVLPEEAKVDGQGRFLEGSNLLKLQARQLQGFPRDPTVVVATFIHVLLENGSTAGKFTVPILPAIVSNSDIGRDTIPTQSDSQTIVHTAPPMPPAPSHPNSPKIPRNGPTVPRADPDTSGSTVDPPASVTVPPNTDSRASSPLPLSTSNTQPDSVSNSDTVTPTQQTTSPESSVSETSTSASDLVTSPTFIVKPVSPSSTSESSTSSFNTSTFSSIASSSSSVTSSSFPEFTPFISSQNLYPTESAPSSKSGLRSSNRLVALPTSDYNSTISTSLPTSLSFSLISSSSSFLSTTTNTTSYSPSYITSSAEGSTGAPGHSYSGGYWTPTAAGGPGSEPTSAGDITGSDAAQVRTTKVVGGVVGGVAGIVLLIMVALILLRPRKRKGDFTQGQGTAAILSPGSAGVMVERSSTIGSPGAAGGALGSAGGVFGKWRNSQQPTKIHEPPPLPPGERGFKKVSGRKITSVLESGGDEYDDPFGTMGEKLYFELGTATKGTEPPPSPPPIILPSPSPPLSSFKLHTSSISRSGTISQPFPAPPLGRPPSQESDSSAQIVFRPSPARTPQTSTPDVTSTAGLETSGAFALHPSLPRGPLPRLPSYPSYRRVSGTDGIGRSMASSDGSRASRFTEAV</sequence>
<dbReference type="Proteomes" id="UP000001628">
    <property type="component" value="Unassembled WGS sequence"/>
</dbReference>
<keyword evidence="2" id="KW-0472">Membrane</keyword>
<evidence type="ECO:0000256" key="1">
    <source>
        <dbReference type="SAM" id="MobiDB-lite"/>
    </source>
</evidence>
<protein>
    <submittedName>
        <fullName evidence="3">Uncharacterized protein</fullName>
    </submittedName>
</protein>
<feature type="compositionally biased region" description="Low complexity" evidence="1">
    <location>
        <begin position="213"/>
        <end position="238"/>
    </location>
</feature>
<feature type="compositionally biased region" description="Polar residues" evidence="1">
    <location>
        <begin position="186"/>
        <end position="212"/>
    </location>
</feature>
<dbReference type="OMA" id="TPYGMPL"/>
<feature type="region of interest" description="Disordered" evidence="1">
    <location>
        <begin position="545"/>
        <end position="684"/>
    </location>
</feature>
<dbReference type="AlphaFoldDB" id="C1FYT1"/>
<dbReference type="EMBL" id="KN275957">
    <property type="protein sequence ID" value="EEH44668.1"/>
    <property type="molecule type" value="Genomic_DNA"/>
</dbReference>
<accession>C1FYT1</accession>
<dbReference type="RefSeq" id="XP_010756555.1">
    <property type="nucleotide sequence ID" value="XM_010758253.1"/>
</dbReference>
<dbReference type="HOGENOM" id="CLU_461504_0_0_1"/>